<protein>
    <submittedName>
        <fullName evidence="5">DnaJ domain-containing protein</fullName>
    </submittedName>
</protein>
<evidence type="ECO:0000256" key="1">
    <source>
        <dbReference type="ARBA" id="ARBA00023186"/>
    </source>
</evidence>
<dbReference type="SMART" id="SM00271">
    <property type="entry name" value="DnaJ"/>
    <property type="match status" value="1"/>
</dbReference>
<feature type="domain" description="J" evidence="4">
    <location>
        <begin position="6"/>
        <end position="71"/>
    </location>
</feature>
<dbReference type="PROSITE" id="PS50076">
    <property type="entry name" value="DNAJ_2"/>
    <property type="match status" value="1"/>
</dbReference>
<dbReference type="Pfam" id="PF00226">
    <property type="entry name" value="DnaJ"/>
    <property type="match status" value="1"/>
</dbReference>
<dbReference type="InterPro" id="IPR001623">
    <property type="entry name" value="DnaJ_domain"/>
</dbReference>
<organism evidence="5 6">
    <name type="scientific">Massilia yuzhufengensis</name>
    <dbReference type="NCBI Taxonomy" id="1164594"/>
    <lineage>
        <taxon>Bacteria</taxon>
        <taxon>Pseudomonadati</taxon>
        <taxon>Pseudomonadota</taxon>
        <taxon>Betaproteobacteria</taxon>
        <taxon>Burkholderiales</taxon>
        <taxon>Oxalobacteraceae</taxon>
        <taxon>Telluria group</taxon>
        <taxon>Massilia</taxon>
    </lineage>
</organism>
<dbReference type="OrthoDB" id="8960697at2"/>
<name>A0A1I1DT78_9BURK</name>
<dbReference type="Gene3D" id="1.10.287.110">
    <property type="entry name" value="DnaJ domain"/>
    <property type="match status" value="1"/>
</dbReference>
<keyword evidence="6" id="KW-1185">Reference proteome</keyword>
<dbReference type="RefSeq" id="WP_091870323.1">
    <property type="nucleotide sequence ID" value="NZ_FOLD01000001.1"/>
</dbReference>
<dbReference type="PANTHER" id="PTHR44145:SF3">
    <property type="entry name" value="DNAJ HOMOLOG SUBFAMILY A MEMBER 3, MITOCHONDRIAL"/>
    <property type="match status" value="1"/>
</dbReference>
<keyword evidence="3" id="KW-1133">Transmembrane helix</keyword>
<dbReference type="CDD" id="cd06257">
    <property type="entry name" value="DnaJ"/>
    <property type="match status" value="1"/>
</dbReference>
<evidence type="ECO:0000256" key="2">
    <source>
        <dbReference type="SAM" id="MobiDB-lite"/>
    </source>
</evidence>
<dbReference type="PANTHER" id="PTHR44145">
    <property type="entry name" value="DNAJ HOMOLOG SUBFAMILY A MEMBER 3, MITOCHONDRIAL"/>
    <property type="match status" value="1"/>
</dbReference>
<dbReference type="Proteomes" id="UP000198639">
    <property type="component" value="Unassembled WGS sequence"/>
</dbReference>
<evidence type="ECO:0000313" key="5">
    <source>
        <dbReference type="EMBL" id="SFB78017.1"/>
    </source>
</evidence>
<feature type="transmembrane region" description="Helical" evidence="3">
    <location>
        <begin position="117"/>
        <end position="136"/>
    </location>
</feature>
<gene>
    <name evidence="5" type="ORF">SAMN05216204_101373</name>
</gene>
<evidence type="ECO:0000256" key="3">
    <source>
        <dbReference type="SAM" id="Phobius"/>
    </source>
</evidence>
<dbReference type="EMBL" id="FOLD01000001">
    <property type="protein sequence ID" value="SFB78017.1"/>
    <property type="molecule type" value="Genomic_DNA"/>
</dbReference>
<reference evidence="6" key="1">
    <citation type="submission" date="2016-10" db="EMBL/GenBank/DDBJ databases">
        <authorList>
            <person name="Varghese N."/>
            <person name="Submissions S."/>
        </authorList>
    </citation>
    <scope>NUCLEOTIDE SEQUENCE [LARGE SCALE GENOMIC DNA]</scope>
    <source>
        <strain evidence="6">CGMCC 1.12041</strain>
    </source>
</reference>
<keyword evidence="3" id="KW-0472">Membrane</keyword>
<dbReference type="PRINTS" id="PR00625">
    <property type="entry name" value="JDOMAIN"/>
</dbReference>
<dbReference type="InterPro" id="IPR036869">
    <property type="entry name" value="J_dom_sf"/>
</dbReference>
<dbReference type="STRING" id="1164594.SAMN05216204_101373"/>
<dbReference type="AlphaFoldDB" id="A0A1I1DT78"/>
<dbReference type="InterPro" id="IPR051938">
    <property type="entry name" value="Apopto_cytoskel_mod"/>
</dbReference>
<evidence type="ECO:0000259" key="4">
    <source>
        <dbReference type="PROSITE" id="PS50076"/>
    </source>
</evidence>
<accession>A0A1I1DT78</accession>
<keyword evidence="1" id="KW-0143">Chaperone</keyword>
<evidence type="ECO:0000313" key="6">
    <source>
        <dbReference type="Proteomes" id="UP000198639"/>
    </source>
</evidence>
<feature type="region of interest" description="Disordered" evidence="2">
    <location>
        <begin position="83"/>
        <end position="106"/>
    </location>
</feature>
<dbReference type="SUPFAM" id="SSF46565">
    <property type="entry name" value="Chaperone J-domain"/>
    <property type="match status" value="1"/>
</dbReference>
<keyword evidence="3" id="KW-0812">Transmembrane</keyword>
<sequence>MAKIHTHYDNLKVARGAPAEVIRAAYKALSQKYHPDKNPDDEKAAKIMAIVNTAYNTLSDPVRRKEHDEWIASEEWEVEWLESTGAEDGTGRTRPDSWEPPAQVGRPRARLMRDPRWWLGLVACFAAGAAAAVFLVEQPRSRLPSALAWAGKPDPVAMAAPAPAPAPAAAPDRPDALGTDASTEGWARRFGGEGKAPPPEIKALAVTQLVVPARAPDCGSDLQPLAAPSGDPWPAESGYLAGYPVGNSGDEMQVVVDNSANASPIFVKLYDLDRRSNVRHAYVLPRESFVIDKLSAGKYEVRYQNIMASDGKSECVNGQRVPLRQAAAFAPGG</sequence>
<proteinExistence type="predicted"/>
<feature type="region of interest" description="Disordered" evidence="2">
    <location>
        <begin position="160"/>
        <end position="180"/>
    </location>
</feature>